<dbReference type="EMBL" id="RJVK01000003">
    <property type="protein sequence ID" value="ROR39551.1"/>
    <property type="molecule type" value="Genomic_DNA"/>
</dbReference>
<dbReference type="RefSeq" id="WP_123352882.1">
    <property type="nucleotide sequence ID" value="NZ_CP027432.2"/>
</dbReference>
<evidence type="ECO:0000313" key="4">
    <source>
        <dbReference type="Proteomes" id="UP000272781"/>
    </source>
</evidence>
<dbReference type="Proteomes" id="UP000298805">
    <property type="component" value="Chromosome"/>
</dbReference>
<name>A0AAJ4RC55_9BACT</name>
<gene>
    <name evidence="2" type="ORF">C6V80_08245</name>
    <name evidence="3" type="ORF">EDC58_1493</name>
</gene>
<accession>A0AAJ4RC55</accession>
<dbReference type="Proteomes" id="UP000272781">
    <property type="component" value="Unassembled WGS sequence"/>
</dbReference>
<evidence type="ECO:0000313" key="2">
    <source>
        <dbReference type="EMBL" id="QCI28960.1"/>
    </source>
</evidence>
<dbReference type="InterPro" id="IPR018634">
    <property type="entry name" value="ChrB_C"/>
</dbReference>
<protein>
    <submittedName>
        <fullName evidence="3">Chromate resistance exported protein</fullName>
    </submittedName>
</protein>
<dbReference type="AlphaFoldDB" id="A0AAJ4RC55"/>
<keyword evidence="5" id="KW-1185">Reference proteome</keyword>
<dbReference type="Pfam" id="PF09828">
    <property type="entry name" value="ChrB_C"/>
    <property type="match status" value="1"/>
</dbReference>
<feature type="domain" description="ChrB C-terminal" evidence="1">
    <location>
        <begin position="27"/>
        <end position="128"/>
    </location>
</feature>
<sequence>MKKFFIFCLFLYFAFAKSYVGYYPLEPDTALTFWAIQKYKDKDAKFFLVDKKSAINLKKTIKINTSDAKIKRNGRFTAFEIFLYKNKIKSNECIKRLIKIDKVLEIMPWMKNQFPDILAFENRLRNLSPKKSGKVKLKRLFLFIDEFCKKY</sequence>
<reference evidence="5" key="1">
    <citation type="submission" date="2018-03" db="EMBL/GenBank/DDBJ databases">
        <title>A comparative analysis of the Nautiliaceae.</title>
        <authorList>
            <person name="Grosche A."/>
            <person name="Smedile F."/>
            <person name="Vetriani C."/>
        </authorList>
    </citation>
    <scope>NUCLEOTIDE SEQUENCE [LARGE SCALE GENOMIC DNA]</scope>
    <source>
        <strain evidence="5">TB6</strain>
    </source>
</reference>
<organism evidence="3 4">
    <name type="scientific">Caminibacter pacificus</name>
    <dbReference type="NCBI Taxonomy" id="1424653"/>
    <lineage>
        <taxon>Bacteria</taxon>
        <taxon>Pseudomonadati</taxon>
        <taxon>Campylobacterota</taxon>
        <taxon>Epsilonproteobacteria</taxon>
        <taxon>Nautiliales</taxon>
        <taxon>Nautiliaceae</taxon>
        <taxon>Caminibacter</taxon>
    </lineage>
</organism>
<evidence type="ECO:0000313" key="3">
    <source>
        <dbReference type="EMBL" id="ROR39551.1"/>
    </source>
</evidence>
<proteinExistence type="predicted"/>
<evidence type="ECO:0000313" key="5">
    <source>
        <dbReference type="Proteomes" id="UP000298805"/>
    </source>
</evidence>
<evidence type="ECO:0000259" key="1">
    <source>
        <dbReference type="Pfam" id="PF09828"/>
    </source>
</evidence>
<reference evidence="3 4" key="2">
    <citation type="submission" date="2018-11" db="EMBL/GenBank/DDBJ databases">
        <title>Genomic Encyclopedia of Type Strains, Phase IV (KMG-IV): sequencing the most valuable type-strain genomes for metagenomic binning, comparative biology and taxonomic classification.</title>
        <authorList>
            <person name="Goeker M."/>
        </authorList>
    </citation>
    <scope>NUCLEOTIDE SEQUENCE [LARGE SCALE GENOMIC DNA]</scope>
    <source>
        <strain evidence="3 4">DSM 27783</strain>
    </source>
</reference>
<dbReference type="EMBL" id="CP027432">
    <property type="protein sequence ID" value="QCI28960.1"/>
    <property type="molecule type" value="Genomic_DNA"/>
</dbReference>
<reference evidence="2" key="3">
    <citation type="submission" date="2019-06" db="EMBL/GenBank/DDBJ databases">
        <title>A comparative analysis of the Nautiliaceae.</title>
        <authorList>
            <person name="Grosche A."/>
            <person name="Smedile F."/>
            <person name="Vetriani C."/>
        </authorList>
    </citation>
    <scope>NUCLEOTIDE SEQUENCE</scope>
    <source>
        <strain evidence="2">TB6</strain>
    </source>
</reference>